<accession>A0A173ZCG6</accession>
<dbReference type="EMBL" id="CABWJV010000001">
    <property type="protein sequence ID" value="VWQ12350.1"/>
    <property type="molecule type" value="Genomic_DNA"/>
</dbReference>
<dbReference type="AlphaFoldDB" id="A0A173ZCG6"/>
<evidence type="ECO:0000313" key="3">
    <source>
        <dbReference type="EMBL" id="PAC74074.1"/>
    </source>
</evidence>
<evidence type="ECO:0000256" key="1">
    <source>
        <dbReference type="SAM" id="MobiDB-lite"/>
    </source>
</evidence>
<reference evidence="3 6" key="1">
    <citation type="journal article" date="2017" name="ISME J.">
        <title>Unveiling bifidobacterial biogeography across the mammalian branch of the tree of life.</title>
        <authorList>
            <person name="Milani C."/>
            <person name="Mangifesta M."/>
            <person name="Mancabelli L."/>
            <person name="Lugli G.A."/>
            <person name="James K."/>
            <person name="Duranti S."/>
            <person name="Turroni F."/>
            <person name="Ferrario C."/>
            <person name="Ossiprandi M.C."/>
            <person name="van Sinderen D."/>
            <person name="Ventura M."/>
        </authorList>
    </citation>
    <scope>NUCLEOTIDE SEQUENCE [LARGE SCALE GENOMIC DNA]</scope>
    <source>
        <strain evidence="3 6">1E</strain>
    </source>
</reference>
<comment type="caution">
    <text evidence="3">The sequence shown here is derived from an EMBL/GenBank/DDBJ whole genome shotgun (WGS) entry which is preliminary data.</text>
</comment>
<dbReference type="Proteomes" id="UP000494211">
    <property type="component" value="Unassembled WGS sequence"/>
</dbReference>
<dbReference type="EMBL" id="MNLB01000002">
    <property type="protein sequence ID" value="PAC74074.1"/>
    <property type="molecule type" value="Genomic_DNA"/>
</dbReference>
<evidence type="ECO:0000313" key="8">
    <source>
        <dbReference type="Proteomes" id="UP000494211"/>
    </source>
</evidence>
<evidence type="ECO:0000313" key="5">
    <source>
        <dbReference type="EMBL" id="VWQ12350.1"/>
    </source>
</evidence>
<reference evidence="2" key="4">
    <citation type="submission" date="2021-07" db="EMBL/GenBank/DDBJ databases">
        <title>Xylan utilisation by Bifidobacterium pseudocatenulatum.</title>
        <authorList>
            <person name="Watanabe Y."/>
        </authorList>
    </citation>
    <scope>NUCLEOTIDE SEQUENCE</scope>
    <source>
        <strain evidence="2">YIT12824</strain>
    </source>
</reference>
<gene>
    <name evidence="5" type="ORF">BIFLH658_00205</name>
    <name evidence="4" type="ORF">BPLFYP29_00370</name>
    <name evidence="3" type="ORF">BPS1E_0697</name>
    <name evidence="2" type="ORF">KZP06_04330</name>
</gene>
<protein>
    <submittedName>
        <fullName evidence="3">Uncharacterized protein</fullName>
    </submittedName>
</protein>
<evidence type="ECO:0000313" key="4">
    <source>
        <dbReference type="EMBL" id="VUX62359.1"/>
    </source>
</evidence>
<feature type="region of interest" description="Disordered" evidence="1">
    <location>
        <begin position="25"/>
        <end position="46"/>
    </location>
</feature>
<dbReference type="Proteomes" id="UP000216789">
    <property type="component" value="Unassembled WGS sequence"/>
</dbReference>
<evidence type="ECO:0000313" key="7">
    <source>
        <dbReference type="Proteomes" id="UP000331308"/>
    </source>
</evidence>
<proteinExistence type="predicted"/>
<dbReference type="EMBL" id="CABHOD010000003">
    <property type="protein sequence ID" value="VUX62359.1"/>
    <property type="molecule type" value="Genomic_DNA"/>
</dbReference>
<reference evidence="4 7" key="2">
    <citation type="submission" date="2019-07" db="EMBL/GenBank/DDBJ databases">
        <authorList>
            <person name="Chang H.-W."/>
            <person name="Raman A."/>
            <person name="Venkatesh S."/>
            <person name="Gehrig J."/>
        </authorList>
    </citation>
    <scope>NUCLEOTIDE SEQUENCE [LARGE SCALE GENOMIC DNA]</scope>
    <source>
        <strain evidence="4">Bifidobacterium_pseudocatenulatum_LFYP_29</strain>
    </source>
</reference>
<dbReference type="Proteomes" id="UP000331308">
    <property type="component" value="Unassembled WGS sequence"/>
</dbReference>
<organism evidence="3 6">
    <name type="scientific">Bifidobacterium pseudocatenulatum</name>
    <dbReference type="NCBI Taxonomy" id="28026"/>
    <lineage>
        <taxon>Bacteria</taxon>
        <taxon>Bacillati</taxon>
        <taxon>Actinomycetota</taxon>
        <taxon>Actinomycetes</taxon>
        <taxon>Bifidobacteriales</taxon>
        <taxon>Bifidobacteriaceae</taxon>
        <taxon>Bifidobacterium</taxon>
    </lineage>
</organism>
<reference evidence="5 8" key="3">
    <citation type="submission" date="2019-10" db="EMBL/GenBank/DDBJ databases">
        <authorList>
            <consortium name="Melissa Lawson"/>
            <person name="O'neill I."/>
        </authorList>
    </citation>
    <scope>NUCLEOTIDE SEQUENCE [LARGE SCALE GENOMIC DNA]</scope>
    <source>
        <strain evidence="5">LH_658</strain>
    </source>
</reference>
<name>A0A173ZCG6_BIFPS</name>
<keyword evidence="8" id="KW-1185">Reference proteome</keyword>
<dbReference type="RefSeq" id="WP_171842957.1">
    <property type="nucleotide sequence ID" value="NZ_BCYC01000030.1"/>
</dbReference>
<evidence type="ECO:0000313" key="6">
    <source>
        <dbReference type="Proteomes" id="UP000216789"/>
    </source>
</evidence>
<evidence type="ECO:0000313" key="2">
    <source>
        <dbReference type="EMBL" id="MCB4879959.1"/>
    </source>
</evidence>
<sequence length="46" mass="5496">MSRLVYRAMLRLTAPDEYRRLYGRDDKTTIRKDDHHGADIRTSTED</sequence>
<dbReference type="Proteomes" id="UP001197735">
    <property type="component" value="Unassembled WGS sequence"/>
</dbReference>
<dbReference type="EMBL" id="JAHXEI010000002">
    <property type="protein sequence ID" value="MCB4879959.1"/>
    <property type="molecule type" value="Genomic_DNA"/>
</dbReference>